<evidence type="ECO:0000256" key="2">
    <source>
        <dbReference type="ARBA" id="ARBA00022448"/>
    </source>
</evidence>
<keyword evidence="4" id="KW-0067">ATP-binding</keyword>
<dbReference type="RefSeq" id="WP_093951546.1">
    <property type="nucleotide sequence ID" value="NZ_NMUL01000039.1"/>
</dbReference>
<dbReference type="SUPFAM" id="SSF52540">
    <property type="entry name" value="P-loop containing nucleoside triphosphate hydrolases"/>
    <property type="match status" value="1"/>
</dbReference>
<proteinExistence type="inferred from homology"/>
<dbReference type="EMBL" id="NMUL01000039">
    <property type="protein sequence ID" value="OXM62657.1"/>
    <property type="molecule type" value="Genomic_DNA"/>
</dbReference>
<dbReference type="Gene3D" id="3.40.50.300">
    <property type="entry name" value="P-loop containing nucleotide triphosphate hydrolases"/>
    <property type="match status" value="1"/>
</dbReference>
<evidence type="ECO:0000256" key="3">
    <source>
        <dbReference type="ARBA" id="ARBA00022741"/>
    </source>
</evidence>
<comment type="similarity">
    <text evidence="1">Belongs to the ABC transporter superfamily.</text>
</comment>
<dbReference type="GO" id="GO:0016887">
    <property type="term" value="F:ATP hydrolysis activity"/>
    <property type="evidence" value="ECO:0007669"/>
    <property type="project" value="InterPro"/>
</dbReference>
<dbReference type="SMART" id="SM00382">
    <property type="entry name" value="AAA"/>
    <property type="match status" value="1"/>
</dbReference>
<keyword evidence="3" id="KW-0547">Nucleotide-binding</keyword>
<dbReference type="Pfam" id="PF00005">
    <property type="entry name" value="ABC_tran"/>
    <property type="match status" value="1"/>
</dbReference>
<dbReference type="InterPro" id="IPR027417">
    <property type="entry name" value="P-loop_NTPase"/>
</dbReference>
<comment type="caution">
    <text evidence="6">The sequence shown here is derived from an EMBL/GenBank/DDBJ whole genome shotgun (WGS) entry which is preliminary data.</text>
</comment>
<feature type="domain" description="ABC transporter" evidence="5">
    <location>
        <begin position="5"/>
        <end position="235"/>
    </location>
</feature>
<organism evidence="6 7">
    <name type="scientific">Amycolatopsis vastitatis</name>
    <dbReference type="NCBI Taxonomy" id="1905142"/>
    <lineage>
        <taxon>Bacteria</taxon>
        <taxon>Bacillati</taxon>
        <taxon>Actinomycetota</taxon>
        <taxon>Actinomycetes</taxon>
        <taxon>Pseudonocardiales</taxon>
        <taxon>Pseudonocardiaceae</taxon>
        <taxon>Amycolatopsis</taxon>
    </lineage>
</organism>
<reference evidence="7" key="1">
    <citation type="submission" date="2017-07" db="EMBL/GenBank/DDBJ databases">
        <title>Comparative genome mining reveals phylogenetic distribution patterns of secondary metabolites in Amycolatopsis.</title>
        <authorList>
            <person name="Adamek M."/>
            <person name="Alanjary M."/>
            <person name="Sales-Ortells H."/>
            <person name="Goodfellow M."/>
            <person name="Bull A.T."/>
            <person name="Kalinowski J."/>
            <person name="Ziemert N."/>
        </authorList>
    </citation>
    <scope>NUCLEOTIDE SEQUENCE [LARGE SCALE GENOMIC DNA]</scope>
    <source>
        <strain evidence="7">H5</strain>
    </source>
</reference>
<keyword evidence="2" id="KW-0813">Transport</keyword>
<sequence length="244" mass="26120">MEPVLAAERLTKRYGPRVAVDQLSFSAHAGEILGLLGPNGAGKTTTIRLLTTILTPTGGTFSVAGVPSTEPAEIRRRVGVLPESAGYPAQETGWEYLRYHGRLFGLDARAAGERAERLLGEVGLADRARTRIASYSRGMRQRLGIARALVNEPAALFLDEPTLGLDPAGQARILDLVRDVARRSGAVVVLSTHTLHEVEQLCTHVLILHRGKVLMTGTPEDVTRQAGADRLADAFLVMTGEAAG</sequence>
<dbReference type="InterPro" id="IPR003593">
    <property type="entry name" value="AAA+_ATPase"/>
</dbReference>
<name>A0A229SU51_9PSEU</name>
<dbReference type="PANTHER" id="PTHR43335:SF2">
    <property type="entry name" value="ABC TRANSPORTER, ATP-BINDING PROTEIN"/>
    <property type="match status" value="1"/>
</dbReference>
<evidence type="ECO:0000313" key="7">
    <source>
        <dbReference type="Proteomes" id="UP000215199"/>
    </source>
</evidence>
<evidence type="ECO:0000313" key="6">
    <source>
        <dbReference type="EMBL" id="OXM62657.1"/>
    </source>
</evidence>
<dbReference type="GO" id="GO:0005524">
    <property type="term" value="F:ATP binding"/>
    <property type="evidence" value="ECO:0007669"/>
    <property type="project" value="UniProtKB-KW"/>
</dbReference>
<dbReference type="Proteomes" id="UP000215199">
    <property type="component" value="Unassembled WGS sequence"/>
</dbReference>
<gene>
    <name evidence="6" type="ORF">CF165_33245</name>
</gene>
<dbReference type="OrthoDB" id="9804819at2"/>
<protein>
    <recommendedName>
        <fullName evidence="5">ABC transporter domain-containing protein</fullName>
    </recommendedName>
</protein>
<accession>A0A229SU51</accession>
<dbReference type="PROSITE" id="PS50893">
    <property type="entry name" value="ABC_TRANSPORTER_2"/>
    <property type="match status" value="1"/>
</dbReference>
<evidence type="ECO:0000259" key="5">
    <source>
        <dbReference type="PROSITE" id="PS50893"/>
    </source>
</evidence>
<evidence type="ECO:0000256" key="4">
    <source>
        <dbReference type="ARBA" id="ARBA00022840"/>
    </source>
</evidence>
<dbReference type="PANTHER" id="PTHR43335">
    <property type="entry name" value="ABC TRANSPORTER, ATP-BINDING PROTEIN"/>
    <property type="match status" value="1"/>
</dbReference>
<dbReference type="AlphaFoldDB" id="A0A229SU51"/>
<keyword evidence="7" id="KW-1185">Reference proteome</keyword>
<dbReference type="InterPro" id="IPR003439">
    <property type="entry name" value="ABC_transporter-like_ATP-bd"/>
</dbReference>
<evidence type="ECO:0000256" key="1">
    <source>
        <dbReference type="ARBA" id="ARBA00005417"/>
    </source>
</evidence>